<gene>
    <name evidence="1" type="ORF">AVDCRST_MAG40-1627</name>
</gene>
<proteinExistence type="predicted"/>
<dbReference type="EMBL" id="CADCTX010000509">
    <property type="protein sequence ID" value="CAA9324534.1"/>
    <property type="molecule type" value="Genomic_DNA"/>
</dbReference>
<evidence type="ECO:0000313" key="1">
    <source>
        <dbReference type="EMBL" id="CAA9324534.1"/>
    </source>
</evidence>
<protein>
    <submittedName>
        <fullName evidence="1">Uncharacterized protein</fullName>
    </submittedName>
</protein>
<feature type="non-terminal residue" evidence="1">
    <location>
        <position position="1"/>
    </location>
</feature>
<sequence>FVAALEARDTAALRAIHLSRAEYAYLYYPTAAVARPPQQLDPETAWLLLTLESDKGVRRALTRLGGRPLGYAGHACAEAPVTEGENRLWQGCAVRWRAPGGAPDSLALFGPVVERGGRFKFVSYRNKL</sequence>
<organism evidence="1">
    <name type="scientific">uncultured Gemmatimonadaceae bacterium</name>
    <dbReference type="NCBI Taxonomy" id="246130"/>
    <lineage>
        <taxon>Bacteria</taxon>
        <taxon>Pseudomonadati</taxon>
        <taxon>Gemmatimonadota</taxon>
        <taxon>Gemmatimonadia</taxon>
        <taxon>Gemmatimonadales</taxon>
        <taxon>Gemmatimonadaceae</taxon>
        <taxon>environmental samples</taxon>
    </lineage>
</organism>
<reference evidence="1" key="1">
    <citation type="submission" date="2020-02" db="EMBL/GenBank/DDBJ databases">
        <authorList>
            <person name="Meier V. D."/>
        </authorList>
    </citation>
    <scope>NUCLEOTIDE SEQUENCE</scope>
    <source>
        <strain evidence="1">AVDCRST_MAG40</strain>
    </source>
</reference>
<dbReference type="AlphaFoldDB" id="A0A6J4L5E2"/>
<name>A0A6J4L5E2_9BACT</name>
<accession>A0A6J4L5E2</accession>